<dbReference type="Proteomes" id="UP000380386">
    <property type="component" value="Unassembled WGS sequence"/>
</dbReference>
<accession>A0A5P0ZIL1</accession>
<organism evidence="4 5">
    <name type="scientific">Companilactobacillus mishanensis</name>
    <dbReference type="NCBI Taxonomy" id="2486008"/>
    <lineage>
        <taxon>Bacteria</taxon>
        <taxon>Bacillati</taxon>
        <taxon>Bacillota</taxon>
        <taxon>Bacilli</taxon>
        <taxon>Lactobacillales</taxon>
        <taxon>Lactobacillaceae</taxon>
        <taxon>Companilactobacillus</taxon>
    </lineage>
</organism>
<dbReference type="PANTHER" id="PTHR43437:SF3">
    <property type="entry name" value="HYDROXYACYL-THIOESTER DEHYDRATASE TYPE 2, MITOCHONDRIAL"/>
    <property type="match status" value="1"/>
</dbReference>
<dbReference type="SUPFAM" id="SSF54637">
    <property type="entry name" value="Thioesterase/thiol ester dehydrase-isomerase"/>
    <property type="match status" value="1"/>
</dbReference>
<dbReference type="AlphaFoldDB" id="A0A5P0ZIL1"/>
<protein>
    <submittedName>
        <fullName evidence="4">MaoC family dehydratase</fullName>
    </submittedName>
</protein>
<gene>
    <name evidence="4" type="ORF">FHL02_07520</name>
    <name evidence="3" type="ORF">FHL03_08760</name>
</gene>
<dbReference type="FunFam" id="3.10.129.10:FF:000042">
    <property type="entry name" value="MaoC domain protein dehydratase"/>
    <property type="match status" value="1"/>
</dbReference>
<dbReference type="PANTHER" id="PTHR43437">
    <property type="entry name" value="HYDROXYACYL-THIOESTER DEHYDRATASE TYPE 2, MITOCHONDRIAL-RELATED"/>
    <property type="match status" value="1"/>
</dbReference>
<sequence length="145" mass="15604">MAVEYANVKESEIKVGMTDSISKKVTEADVNGFAETTGDHNPAHTDEEYASHTQFKTRIAHGMLGASLISAVLGMKLPGPGTIYLGQDLKFTHPIHFNDVITAKVTVKEIIPKKKFNLVILDTTVTNQAGDVAIEGTATVIPPKD</sequence>
<feature type="domain" description="MaoC-like" evidence="2">
    <location>
        <begin position="17"/>
        <end position="127"/>
    </location>
</feature>
<dbReference type="Pfam" id="PF01575">
    <property type="entry name" value="MaoC_dehydratas"/>
    <property type="match status" value="1"/>
</dbReference>
<evidence type="ECO:0000256" key="1">
    <source>
        <dbReference type="ARBA" id="ARBA00023239"/>
    </source>
</evidence>
<dbReference type="RefSeq" id="WP_125705396.1">
    <property type="nucleotide sequence ID" value="NZ_JBHTOO010000027.1"/>
</dbReference>
<evidence type="ECO:0000313" key="6">
    <source>
        <dbReference type="Proteomes" id="UP000436655"/>
    </source>
</evidence>
<dbReference type="InterPro" id="IPR002539">
    <property type="entry name" value="MaoC-like_dom"/>
</dbReference>
<comment type="caution">
    <text evidence="4">The sequence shown here is derived from an EMBL/GenBank/DDBJ whole genome shotgun (WGS) entry which is preliminary data.</text>
</comment>
<evidence type="ECO:0000313" key="3">
    <source>
        <dbReference type="EMBL" id="MQS45573.1"/>
    </source>
</evidence>
<dbReference type="InterPro" id="IPR050965">
    <property type="entry name" value="UPF0336/Enoyl-CoA_hydratase"/>
</dbReference>
<reference evidence="5 6" key="1">
    <citation type="journal article" date="2019" name="Syst. Appl. Microbiol.">
        <title>Polyphasic characterization of two novel Lactobacillus spp. isolated from blown salami packages: Description of Lactobacillus halodurans sp. nov. and Lactobacillus salsicarnum sp. nov.</title>
        <authorList>
            <person name="Schuster J.A."/>
            <person name="Klingl A."/>
            <person name="Vogel R.F."/>
            <person name="Ehrmann M.A."/>
        </authorList>
    </citation>
    <scope>NUCLEOTIDE SEQUENCE [LARGE SCALE GENOMIC DNA]</scope>
    <source>
        <strain evidence="3 6">TMW 1.2098</strain>
        <strain evidence="4 5">TMW 1.2118</strain>
    </source>
</reference>
<dbReference type="Proteomes" id="UP000436655">
    <property type="component" value="Unassembled WGS sequence"/>
</dbReference>
<dbReference type="EMBL" id="VDFN01000007">
    <property type="protein sequence ID" value="MQS45573.1"/>
    <property type="molecule type" value="Genomic_DNA"/>
</dbReference>
<keyword evidence="1" id="KW-0456">Lyase</keyword>
<dbReference type="GO" id="GO:0019171">
    <property type="term" value="F:(3R)-hydroxyacyl-[acyl-carrier-protein] dehydratase activity"/>
    <property type="evidence" value="ECO:0007669"/>
    <property type="project" value="TreeGrafter"/>
</dbReference>
<dbReference type="Gene3D" id="3.10.129.10">
    <property type="entry name" value="Hotdog Thioesterase"/>
    <property type="match status" value="1"/>
</dbReference>
<dbReference type="EMBL" id="VDFM01000008">
    <property type="protein sequence ID" value="MQS52868.1"/>
    <property type="molecule type" value="Genomic_DNA"/>
</dbReference>
<keyword evidence="6" id="KW-1185">Reference proteome</keyword>
<name>A0A5P0ZIL1_9LACO</name>
<dbReference type="GO" id="GO:0006633">
    <property type="term" value="P:fatty acid biosynthetic process"/>
    <property type="evidence" value="ECO:0007669"/>
    <property type="project" value="TreeGrafter"/>
</dbReference>
<evidence type="ECO:0000313" key="4">
    <source>
        <dbReference type="EMBL" id="MQS52868.1"/>
    </source>
</evidence>
<evidence type="ECO:0000259" key="2">
    <source>
        <dbReference type="Pfam" id="PF01575"/>
    </source>
</evidence>
<proteinExistence type="predicted"/>
<dbReference type="CDD" id="cd03449">
    <property type="entry name" value="R_hydratase"/>
    <property type="match status" value="1"/>
</dbReference>
<evidence type="ECO:0000313" key="5">
    <source>
        <dbReference type="Proteomes" id="UP000380386"/>
    </source>
</evidence>
<dbReference type="OrthoDB" id="9801625at2"/>
<reference evidence="3" key="2">
    <citation type="submission" date="2019-05" db="EMBL/GenBank/DDBJ databases">
        <authorList>
            <person name="Schuster J.A."/>
            <person name="Ehrmann M.A."/>
        </authorList>
    </citation>
    <scope>NUCLEOTIDE SEQUENCE</scope>
    <source>
        <strain evidence="3">TMW 1.2098</strain>
    </source>
</reference>
<dbReference type="InterPro" id="IPR029069">
    <property type="entry name" value="HotDog_dom_sf"/>
</dbReference>